<dbReference type="InParanoid" id="A0DUH1"/>
<dbReference type="KEGG" id="ptm:GSPATT00020360001"/>
<dbReference type="SUPFAM" id="SSF57184">
    <property type="entry name" value="Growth factor receptor domain"/>
    <property type="match status" value="1"/>
</dbReference>
<keyword evidence="1" id="KW-0732">Signal</keyword>
<feature type="transmembrane region" description="Helical" evidence="4">
    <location>
        <begin position="84"/>
        <end position="103"/>
    </location>
</feature>
<organism evidence="5 6">
    <name type="scientific">Paramecium tetraurelia</name>
    <dbReference type="NCBI Taxonomy" id="5888"/>
    <lineage>
        <taxon>Eukaryota</taxon>
        <taxon>Sar</taxon>
        <taxon>Alveolata</taxon>
        <taxon>Ciliophora</taxon>
        <taxon>Intramacronucleata</taxon>
        <taxon>Oligohymenophorea</taxon>
        <taxon>Peniculida</taxon>
        <taxon>Parameciidae</taxon>
        <taxon>Paramecium</taxon>
    </lineage>
</organism>
<gene>
    <name evidence="5" type="ORF">GSPATT00020360001</name>
</gene>
<dbReference type="EMBL" id="CT868585">
    <property type="protein sequence ID" value="CAK86688.1"/>
    <property type="molecule type" value="Genomic_DNA"/>
</dbReference>
<name>A0DUH1_PARTE</name>
<keyword evidence="4" id="KW-0812">Transmembrane</keyword>
<evidence type="ECO:0000313" key="6">
    <source>
        <dbReference type="Proteomes" id="UP000000600"/>
    </source>
</evidence>
<dbReference type="InterPro" id="IPR009030">
    <property type="entry name" value="Growth_fac_rcpt_cys_sf"/>
</dbReference>
<evidence type="ECO:0008006" key="7">
    <source>
        <dbReference type="Google" id="ProtNLM"/>
    </source>
</evidence>
<keyword evidence="3" id="KW-1015">Disulfide bond</keyword>
<dbReference type="Proteomes" id="UP000000600">
    <property type="component" value="Unassembled WGS sequence"/>
</dbReference>
<dbReference type="HOGENOM" id="CLU_1221708_0_0_1"/>
<reference evidence="5 6" key="1">
    <citation type="journal article" date="2006" name="Nature">
        <title>Global trends of whole-genome duplications revealed by the ciliate Paramecium tetraurelia.</title>
        <authorList>
            <consortium name="Genoscope"/>
            <person name="Aury J.-M."/>
            <person name="Jaillon O."/>
            <person name="Duret L."/>
            <person name="Noel B."/>
            <person name="Jubin C."/>
            <person name="Porcel B.M."/>
            <person name="Segurens B."/>
            <person name="Daubin V."/>
            <person name="Anthouard V."/>
            <person name="Aiach N."/>
            <person name="Arnaiz O."/>
            <person name="Billaut A."/>
            <person name="Beisson J."/>
            <person name="Blanc I."/>
            <person name="Bouhouche K."/>
            <person name="Camara F."/>
            <person name="Duharcourt S."/>
            <person name="Guigo R."/>
            <person name="Gogendeau D."/>
            <person name="Katinka M."/>
            <person name="Keller A.-M."/>
            <person name="Kissmehl R."/>
            <person name="Klotz C."/>
            <person name="Koll F."/>
            <person name="Le Moue A."/>
            <person name="Lepere C."/>
            <person name="Malinsky S."/>
            <person name="Nowacki M."/>
            <person name="Nowak J.K."/>
            <person name="Plattner H."/>
            <person name="Poulain J."/>
            <person name="Ruiz F."/>
            <person name="Serrano V."/>
            <person name="Zagulski M."/>
            <person name="Dessen P."/>
            <person name="Betermier M."/>
            <person name="Weissenbach J."/>
            <person name="Scarpelli C."/>
            <person name="Schachter V."/>
            <person name="Sperling L."/>
            <person name="Meyer E."/>
            <person name="Cohen J."/>
            <person name="Wincker P."/>
        </authorList>
    </citation>
    <scope>NUCLEOTIDE SEQUENCE [LARGE SCALE GENOMIC DNA]</scope>
    <source>
        <strain evidence="5 6">Stock d4-2</strain>
    </source>
</reference>
<keyword evidence="2" id="KW-0677">Repeat</keyword>
<dbReference type="InterPro" id="IPR011936">
    <property type="entry name" value="Myxo_disulph_rpt"/>
</dbReference>
<sequence>METIVCLNVEMVQQFNRRNVMMDVNTNQIDVQIVHTNVLNIVTHVLMAFVLIVIQGSIWILSVIHANLIVVIKYWQVMNFVMMAMNLNTMVVLVYILMSNWMFRLLIGKCLLCDAPLILVESTGFCQYLKSCEDLIGLYYDKQSNDCLPQCGDGIVAGNEYCDDENNIPNDGCYECKFQCTKNCLICKDGICFECDKGYTLDNNQCDLNKESGQINSSINDEAKKKQ</sequence>
<proteinExistence type="predicted"/>
<keyword evidence="4" id="KW-0472">Membrane</keyword>
<evidence type="ECO:0000256" key="4">
    <source>
        <dbReference type="SAM" id="Phobius"/>
    </source>
</evidence>
<keyword evidence="4" id="KW-1133">Transmembrane helix</keyword>
<evidence type="ECO:0000313" key="5">
    <source>
        <dbReference type="EMBL" id="CAK86688.1"/>
    </source>
</evidence>
<protein>
    <recommendedName>
        <fullName evidence="7">Insulin-like growth factor binding protein, N-terminal</fullName>
    </recommendedName>
</protein>
<accession>A0DUH1</accession>
<dbReference type="PANTHER" id="PTHR38934">
    <property type="entry name" value="HYPHALLY REGULATED CELL WALL PROTEIN 1"/>
    <property type="match status" value="1"/>
</dbReference>
<evidence type="ECO:0000256" key="1">
    <source>
        <dbReference type="ARBA" id="ARBA00022729"/>
    </source>
</evidence>
<dbReference type="AlphaFoldDB" id="A0DUH1"/>
<dbReference type="Pfam" id="PF13948">
    <property type="entry name" value="DUF4215"/>
    <property type="match status" value="1"/>
</dbReference>
<dbReference type="OrthoDB" id="28293at2759"/>
<dbReference type="NCBIfam" id="TIGR02232">
    <property type="entry name" value="myxo_disulf_rpt"/>
    <property type="match status" value="1"/>
</dbReference>
<evidence type="ECO:0000256" key="3">
    <source>
        <dbReference type="ARBA" id="ARBA00023157"/>
    </source>
</evidence>
<keyword evidence="6" id="KW-1185">Reference proteome</keyword>
<dbReference type="GeneID" id="5039870"/>
<dbReference type="RefSeq" id="XP_001454085.1">
    <property type="nucleotide sequence ID" value="XM_001454048.1"/>
</dbReference>
<feature type="transmembrane region" description="Helical" evidence="4">
    <location>
        <begin position="45"/>
        <end position="72"/>
    </location>
</feature>
<dbReference type="PANTHER" id="PTHR38934:SF6">
    <property type="entry name" value="CHROMOSOME UNDETERMINED SCAFFOLD_176, WHOLE GENOME SHOTGUN SEQUENCE"/>
    <property type="match status" value="1"/>
</dbReference>
<evidence type="ECO:0000256" key="2">
    <source>
        <dbReference type="ARBA" id="ARBA00022737"/>
    </source>
</evidence>